<accession>A0AA39Y105</accession>
<feature type="region of interest" description="Disordered" evidence="5">
    <location>
        <begin position="166"/>
        <end position="202"/>
    </location>
</feature>
<feature type="chain" id="PRO_5041383621" evidence="7">
    <location>
        <begin position="18"/>
        <end position="293"/>
    </location>
</feature>
<dbReference type="GO" id="GO:0071944">
    <property type="term" value="C:cell periphery"/>
    <property type="evidence" value="ECO:0007669"/>
    <property type="project" value="UniProtKB-ARBA"/>
</dbReference>
<feature type="signal peptide" evidence="7">
    <location>
        <begin position="1"/>
        <end position="17"/>
    </location>
</feature>
<evidence type="ECO:0000256" key="3">
    <source>
        <dbReference type="ARBA" id="ARBA00022989"/>
    </source>
</evidence>
<evidence type="ECO:0000256" key="5">
    <source>
        <dbReference type="SAM" id="MobiDB-lite"/>
    </source>
</evidence>
<evidence type="ECO:0000256" key="1">
    <source>
        <dbReference type="ARBA" id="ARBA00004167"/>
    </source>
</evidence>
<reference evidence="8" key="1">
    <citation type="submission" date="2023-06" db="EMBL/GenBank/DDBJ databases">
        <title>Genome-scale phylogeny and comparative genomics of the fungal order Sordariales.</title>
        <authorList>
            <consortium name="Lawrence Berkeley National Laboratory"/>
            <person name="Hensen N."/>
            <person name="Bonometti L."/>
            <person name="Westerberg I."/>
            <person name="Brannstrom I.O."/>
            <person name="Guillou S."/>
            <person name="Cros-Aarteil S."/>
            <person name="Calhoun S."/>
            <person name="Haridas S."/>
            <person name="Kuo A."/>
            <person name="Mondo S."/>
            <person name="Pangilinan J."/>
            <person name="Riley R."/>
            <person name="Labutti K."/>
            <person name="Andreopoulos B."/>
            <person name="Lipzen A."/>
            <person name="Chen C."/>
            <person name="Yanf M."/>
            <person name="Daum C."/>
            <person name="Ng V."/>
            <person name="Clum A."/>
            <person name="Steindorff A."/>
            <person name="Ohm R."/>
            <person name="Martin F."/>
            <person name="Silar P."/>
            <person name="Natvig D."/>
            <person name="Lalanne C."/>
            <person name="Gautier V."/>
            <person name="Ament-Velasquez S.L."/>
            <person name="Kruys A."/>
            <person name="Hutchinson M.I."/>
            <person name="Powell A.J."/>
            <person name="Barry K."/>
            <person name="Miller A.N."/>
            <person name="Grigoriev I.V."/>
            <person name="Debuchy R."/>
            <person name="Gladieux P."/>
            <person name="Thoren M.H."/>
            <person name="Johannesson H."/>
        </authorList>
    </citation>
    <scope>NUCLEOTIDE SEQUENCE</scope>
    <source>
        <strain evidence="8">SMH2532-1</strain>
    </source>
</reference>
<evidence type="ECO:0000313" key="8">
    <source>
        <dbReference type="EMBL" id="KAK0644011.1"/>
    </source>
</evidence>
<dbReference type="InterPro" id="IPR051694">
    <property type="entry name" value="Immunoregulatory_rcpt-like"/>
</dbReference>
<dbReference type="PANTHER" id="PTHR15549:SF30">
    <property type="entry name" value="MID2 DOMAIN-CONTAINING PROTEIN"/>
    <property type="match status" value="1"/>
</dbReference>
<comment type="subcellular location">
    <subcellularLocation>
        <location evidence="1">Membrane</location>
        <topology evidence="1">Single-pass membrane protein</topology>
    </subcellularLocation>
</comment>
<organism evidence="8 9">
    <name type="scientific">Cercophora newfieldiana</name>
    <dbReference type="NCBI Taxonomy" id="92897"/>
    <lineage>
        <taxon>Eukaryota</taxon>
        <taxon>Fungi</taxon>
        <taxon>Dikarya</taxon>
        <taxon>Ascomycota</taxon>
        <taxon>Pezizomycotina</taxon>
        <taxon>Sordariomycetes</taxon>
        <taxon>Sordariomycetidae</taxon>
        <taxon>Sordariales</taxon>
        <taxon>Lasiosphaeriaceae</taxon>
        <taxon>Cercophora</taxon>
    </lineage>
</organism>
<name>A0AA39Y105_9PEZI</name>
<dbReference type="GO" id="GO:0016020">
    <property type="term" value="C:membrane"/>
    <property type="evidence" value="ECO:0007669"/>
    <property type="project" value="UniProtKB-SubCell"/>
</dbReference>
<protein>
    <submittedName>
        <fullName evidence="8">Uncharacterized protein</fullName>
    </submittedName>
</protein>
<keyword evidence="2 6" id="KW-0812">Transmembrane</keyword>
<evidence type="ECO:0000256" key="4">
    <source>
        <dbReference type="ARBA" id="ARBA00023136"/>
    </source>
</evidence>
<comment type="caution">
    <text evidence="8">The sequence shown here is derived from an EMBL/GenBank/DDBJ whole genome shotgun (WGS) entry which is preliminary data.</text>
</comment>
<proteinExistence type="predicted"/>
<keyword evidence="9" id="KW-1185">Reference proteome</keyword>
<evidence type="ECO:0000256" key="7">
    <source>
        <dbReference type="SAM" id="SignalP"/>
    </source>
</evidence>
<gene>
    <name evidence="8" type="ORF">B0T16DRAFT_460097</name>
</gene>
<keyword evidence="3 6" id="KW-1133">Transmembrane helix</keyword>
<feature type="transmembrane region" description="Helical" evidence="6">
    <location>
        <begin position="207"/>
        <end position="229"/>
    </location>
</feature>
<dbReference type="Proteomes" id="UP001174936">
    <property type="component" value="Unassembled WGS sequence"/>
</dbReference>
<keyword evidence="7" id="KW-0732">Signal</keyword>
<dbReference type="EMBL" id="JAULSV010000005">
    <property type="protein sequence ID" value="KAK0644011.1"/>
    <property type="molecule type" value="Genomic_DNA"/>
</dbReference>
<dbReference type="AlphaFoldDB" id="A0AA39Y105"/>
<evidence type="ECO:0000256" key="6">
    <source>
        <dbReference type="SAM" id="Phobius"/>
    </source>
</evidence>
<evidence type="ECO:0000313" key="9">
    <source>
        <dbReference type="Proteomes" id="UP001174936"/>
    </source>
</evidence>
<evidence type="ECO:0000256" key="2">
    <source>
        <dbReference type="ARBA" id="ARBA00022692"/>
    </source>
</evidence>
<feature type="region of interest" description="Disordered" evidence="5">
    <location>
        <begin position="238"/>
        <end position="293"/>
    </location>
</feature>
<dbReference type="PANTHER" id="PTHR15549">
    <property type="entry name" value="PAIRED IMMUNOGLOBULIN-LIKE TYPE 2 RECEPTOR"/>
    <property type="match status" value="1"/>
</dbReference>
<sequence>MIDIIVLVTFLISMASAACFYPDGSVAQDTPCTDSTTQSSCCGTGYACVGHSSSFFLCQATGGEFQKPGASQYVRGSCTDKTWRSSNCPNVCVDPKRDKTDGGNGVAPCPRSDIVFYCISAGLGVENCSTGFNLVDFLVKPSVLTTIGVVPSVSLTVASSRATTTISSTRSLAETSTSPSTSTANTEPATTAPSSSSSSNNGTTTGVAVGVSVGGLGLLAGGFATWFLLRKKKQARRDMGGPAAVDQDPNRNVPTSHEPYKYPRFSGPSETTANGQAVRYELPASMDSHRPSP</sequence>
<keyword evidence="4 6" id="KW-0472">Membrane</keyword>